<dbReference type="RefSeq" id="WP_189780361.1">
    <property type="nucleotide sequence ID" value="NZ_BNAT01000001.1"/>
</dbReference>
<evidence type="ECO:0000313" key="7">
    <source>
        <dbReference type="Proteomes" id="UP000603227"/>
    </source>
</evidence>
<evidence type="ECO:0000256" key="1">
    <source>
        <dbReference type="ARBA" id="ARBA00023015"/>
    </source>
</evidence>
<keyword evidence="2" id="KW-0238">DNA-binding</keyword>
<organism evidence="6 7">
    <name type="scientific">Streptomyces capitiformicae</name>
    <dbReference type="NCBI Taxonomy" id="2014920"/>
    <lineage>
        <taxon>Bacteria</taxon>
        <taxon>Bacillati</taxon>
        <taxon>Actinomycetota</taxon>
        <taxon>Actinomycetes</taxon>
        <taxon>Kitasatosporales</taxon>
        <taxon>Streptomycetaceae</taxon>
        <taxon>Streptomyces</taxon>
    </lineage>
</organism>
<gene>
    <name evidence="6" type="ORF">GCM10017771_01280</name>
</gene>
<dbReference type="PRINTS" id="PR00038">
    <property type="entry name" value="HTHLUXR"/>
</dbReference>
<dbReference type="GO" id="GO:0003677">
    <property type="term" value="F:DNA binding"/>
    <property type="evidence" value="ECO:0007669"/>
    <property type="project" value="UniProtKB-KW"/>
</dbReference>
<dbReference type="CDD" id="cd06170">
    <property type="entry name" value="LuxR_C_like"/>
    <property type="match status" value="1"/>
</dbReference>
<evidence type="ECO:0000256" key="4">
    <source>
        <dbReference type="SAM" id="MobiDB-lite"/>
    </source>
</evidence>
<evidence type="ECO:0000313" key="6">
    <source>
        <dbReference type="EMBL" id="GHH80872.1"/>
    </source>
</evidence>
<name>A0A919G9W3_9ACTN</name>
<dbReference type="PANTHER" id="PTHR44688">
    <property type="entry name" value="DNA-BINDING TRANSCRIPTIONAL ACTIVATOR DEVR_DOSR"/>
    <property type="match status" value="1"/>
</dbReference>
<keyword evidence="3" id="KW-0804">Transcription</keyword>
<keyword evidence="7" id="KW-1185">Reference proteome</keyword>
<dbReference type="Gene3D" id="1.10.10.10">
    <property type="entry name" value="Winged helix-like DNA-binding domain superfamily/Winged helix DNA-binding domain"/>
    <property type="match status" value="1"/>
</dbReference>
<dbReference type="SUPFAM" id="SSF46894">
    <property type="entry name" value="C-terminal effector domain of the bipartite response regulators"/>
    <property type="match status" value="1"/>
</dbReference>
<feature type="region of interest" description="Disordered" evidence="4">
    <location>
        <begin position="1"/>
        <end position="25"/>
    </location>
</feature>
<dbReference type="InterPro" id="IPR016032">
    <property type="entry name" value="Sig_transdc_resp-reg_C-effctor"/>
</dbReference>
<comment type="caution">
    <text evidence="6">The sequence shown here is derived from an EMBL/GenBank/DDBJ whole genome shotgun (WGS) entry which is preliminary data.</text>
</comment>
<dbReference type="GO" id="GO:0006355">
    <property type="term" value="P:regulation of DNA-templated transcription"/>
    <property type="evidence" value="ECO:0007669"/>
    <property type="project" value="InterPro"/>
</dbReference>
<feature type="domain" description="HTH luxR-type" evidence="5">
    <location>
        <begin position="15"/>
        <end position="80"/>
    </location>
</feature>
<evidence type="ECO:0000259" key="5">
    <source>
        <dbReference type="PROSITE" id="PS50043"/>
    </source>
</evidence>
<dbReference type="InterPro" id="IPR000792">
    <property type="entry name" value="Tscrpt_reg_LuxR_C"/>
</dbReference>
<dbReference type="AlphaFoldDB" id="A0A919G9W3"/>
<evidence type="ECO:0000256" key="3">
    <source>
        <dbReference type="ARBA" id="ARBA00023163"/>
    </source>
</evidence>
<dbReference type="EMBL" id="BNAT01000001">
    <property type="protein sequence ID" value="GHH80872.1"/>
    <property type="molecule type" value="Genomic_DNA"/>
</dbReference>
<evidence type="ECO:0000256" key="2">
    <source>
        <dbReference type="ARBA" id="ARBA00023125"/>
    </source>
</evidence>
<dbReference type="InterPro" id="IPR036388">
    <property type="entry name" value="WH-like_DNA-bd_sf"/>
</dbReference>
<proteinExistence type="predicted"/>
<dbReference type="PROSITE" id="PS50043">
    <property type="entry name" value="HTH_LUXR_2"/>
    <property type="match status" value="1"/>
</dbReference>
<sequence>MHQSPGAAARSSRPAQSSRPALSSRERQILRHLAEGCTYAGTARRIGISVHTVDGYLRRIRAKTGVHTQAELIRLALMLGL</sequence>
<reference evidence="6" key="2">
    <citation type="submission" date="2020-09" db="EMBL/GenBank/DDBJ databases">
        <authorList>
            <person name="Sun Q."/>
            <person name="Zhou Y."/>
        </authorList>
    </citation>
    <scope>NUCLEOTIDE SEQUENCE</scope>
    <source>
        <strain evidence="6">CGMCC 4.7403</strain>
    </source>
</reference>
<dbReference type="PANTHER" id="PTHR44688:SF16">
    <property type="entry name" value="DNA-BINDING TRANSCRIPTIONAL ACTIVATOR DEVR_DOSR"/>
    <property type="match status" value="1"/>
</dbReference>
<dbReference type="Proteomes" id="UP000603227">
    <property type="component" value="Unassembled WGS sequence"/>
</dbReference>
<protein>
    <recommendedName>
        <fullName evidence="5">HTH luxR-type domain-containing protein</fullName>
    </recommendedName>
</protein>
<dbReference type="Pfam" id="PF00196">
    <property type="entry name" value="GerE"/>
    <property type="match status" value="1"/>
</dbReference>
<feature type="compositionally biased region" description="Low complexity" evidence="4">
    <location>
        <begin position="1"/>
        <end position="23"/>
    </location>
</feature>
<dbReference type="SMART" id="SM00421">
    <property type="entry name" value="HTH_LUXR"/>
    <property type="match status" value="1"/>
</dbReference>
<reference evidence="6" key="1">
    <citation type="journal article" date="2014" name="Int. J. Syst. Evol. Microbiol.">
        <title>Complete genome sequence of Corynebacterium casei LMG S-19264T (=DSM 44701T), isolated from a smear-ripened cheese.</title>
        <authorList>
            <consortium name="US DOE Joint Genome Institute (JGI-PGF)"/>
            <person name="Walter F."/>
            <person name="Albersmeier A."/>
            <person name="Kalinowski J."/>
            <person name="Ruckert C."/>
        </authorList>
    </citation>
    <scope>NUCLEOTIDE SEQUENCE</scope>
    <source>
        <strain evidence="6">CGMCC 4.7403</strain>
    </source>
</reference>
<keyword evidence="1" id="KW-0805">Transcription regulation</keyword>
<accession>A0A919G9W3</accession>